<dbReference type="AlphaFoldDB" id="A0A6L2P339"/>
<protein>
    <recommendedName>
        <fullName evidence="1">F-box domain-containing protein</fullName>
    </recommendedName>
</protein>
<dbReference type="InterPro" id="IPR001810">
    <property type="entry name" value="F-box_dom"/>
</dbReference>
<dbReference type="PANTHER" id="PTHR35546">
    <property type="entry name" value="F-BOX PROTEIN INTERACTION DOMAIN PROTEIN-RELATED"/>
    <property type="match status" value="1"/>
</dbReference>
<dbReference type="InterPro" id="IPR055290">
    <property type="entry name" value="At3g26010-like"/>
</dbReference>
<dbReference type="SUPFAM" id="SSF81383">
    <property type="entry name" value="F-box domain"/>
    <property type="match status" value="1"/>
</dbReference>
<accession>A0A6L2P339</accession>
<dbReference type="Pfam" id="PF00646">
    <property type="entry name" value="F-box"/>
    <property type="match status" value="1"/>
</dbReference>
<evidence type="ECO:0000259" key="1">
    <source>
        <dbReference type="Pfam" id="PF00646"/>
    </source>
</evidence>
<organism evidence="2">
    <name type="scientific">Tanacetum cinerariifolium</name>
    <name type="common">Dalmatian daisy</name>
    <name type="synonym">Chrysanthemum cinerariifolium</name>
    <dbReference type="NCBI Taxonomy" id="118510"/>
    <lineage>
        <taxon>Eukaryota</taxon>
        <taxon>Viridiplantae</taxon>
        <taxon>Streptophyta</taxon>
        <taxon>Embryophyta</taxon>
        <taxon>Tracheophyta</taxon>
        <taxon>Spermatophyta</taxon>
        <taxon>Magnoliopsida</taxon>
        <taxon>eudicotyledons</taxon>
        <taxon>Gunneridae</taxon>
        <taxon>Pentapetalae</taxon>
        <taxon>asterids</taxon>
        <taxon>campanulids</taxon>
        <taxon>Asterales</taxon>
        <taxon>Asteraceae</taxon>
        <taxon>Asteroideae</taxon>
        <taxon>Anthemideae</taxon>
        <taxon>Anthemidinae</taxon>
        <taxon>Tanacetum</taxon>
    </lineage>
</organism>
<feature type="domain" description="F-box" evidence="1">
    <location>
        <begin position="44"/>
        <end position="78"/>
    </location>
</feature>
<name>A0A6L2P339_TANCI</name>
<proteinExistence type="predicted"/>
<sequence>MGTTLASFFELSLEVVTDDDGRSSGNHITDNKLPSSVHAVVSDDDLLIEILLRLPVLSHLFFKSVSKHWLSLIKRINSTLHWTQNPNLNPPTGLFIRRCESPSLCDFVSLDSRIPSGIHPLPFTFNFRLNSHFRFCILEFCNGLLLCKGVNKNNRILEDRRGRYWNRAIHWLDDAKPPVNFKLDIKNENPLLSNIQLPAMVDKKNPWECKLLESRGSLLLGVVDYAHSQQLNIYEMFNGLLNGP</sequence>
<gene>
    <name evidence="2" type="ORF">Tci_063413</name>
</gene>
<dbReference type="PANTHER" id="PTHR35546:SF25">
    <property type="entry name" value="F-BOX DOMAIN-CONTAINING PROTEIN"/>
    <property type="match status" value="1"/>
</dbReference>
<dbReference type="InterPro" id="IPR036047">
    <property type="entry name" value="F-box-like_dom_sf"/>
</dbReference>
<reference evidence="2" key="1">
    <citation type="journal article" date="2019" name="Sci. Rep.">
        <title>Draft genome of Tanacetum cinerariifolium, the natural source of mosquito coil.</title>
        <authorList>
            <person name="Yamashiro T."/>
            <person name="Shiraishi A."/>
            <person name="Satake H."/>
            <person name="Nakayama K."/>
        </authorList>
    </citation>
    <scope>NUCLEOTIDE SEQUENCE</scope>
</reference>
<comment type="caution">
    <text evidence="2">The sequence shown here is derived from an EMBL/GenBank/DDBJ whole genome shotgun (WGS) entry which is preliminary data.</text>
</comment>
<dbReference type="EMBL" id="BKCJ010010404">
    <property type="protein sequence ID" value="GEU91435.1"/>
    <property type="molecule type" value="Genomic_DNA"/>
</dbReference>
<evidence type="ECO:0000313" key="2">
    <source>
        <dbReference type="EMBL" id="GEU91435.1"/>
    </source>
</evidence>